<evidence type="ECO:0000313" key="13">
    <source>
        <dbReference type="Proteomes" id="UP000824469"/>
    </source>
</evidence>
<accession>A0AA38L9N7</accession>
<dbReference type="InterPro" id="IPR000719">
    <property type="entry name" value="Prot_kinase_dom"/>
</dbReference>
<feature type="non-terminal residue" evidence="12">
    <location>
        <position position="1"/>
    </location>
</feature>
<feature type="domain" description="Protein kinase" evidence="10">
    <location>
        <begin position="388"/>
        <end position="474"/>
    </location>
</feature>
<feature type="region of interest" description="Disordered" evidence="8">
    <location>
        <begin position="283"/>
        <end position="315"/>
    </location>
</feature>
<evidence type="ECO:0000256" key="7">
    <source>
        <dbReference type="ARBA" id="ARBA00023170"/>
    </source>
</evidence>
<evidence type="ECO:0000256" key="9">
    <source>
        <dbReference type="SAM" id="Phobius"/>
    </source>
</evidence>
<feature type="region of interest" description="Disordered" evidence="8">
    <location>
        <begin position="1"/>
        <end position="21"/>
    </location>
</feature>
<keyword evidence="9" id="KW-0472">Membrane</keyword>
<protein>
    <recommendedName>
        <fullName evidence="14">Cysteine-rich receptor-like protein kinase</fullName>
    </recommendedName>
</protein>
<evidence type="ECO:0000313" key="12">
    <source>
        <dbReference type="EMBL" id="KAH9317043.1"/>
    </source>
</evidence>
<dbReference type="FunFam" id="3.30.200.20:FF:000327">
    <property type="entry name" value="Cysteine-rich receptor-like protein kinase 10"/>
    <property type="match status" value="1"/>
</dbReference>
<evidence type="ECO:0000256" key="1">
    <source>
        <dbReference type="ARBA" id="ARBA00002571"/>
    </source>
</evidence>
<evidence type="ECO:0000256" key="4">
    <source>
        <dbReference type="ARBA" id="ARBA00022741"/>
    </source>
</evidence>
<dbReference type="CDD" id="cd23509">
    <property type="entry name" value="Gnk2-like"/>
    <property type="match status" value="2"/>
</dbReference>
<dbReference type="InterPro" id="IPR052059">
    <property type="entry name" value="CR_Ser/Thr_kinase"/>
</dbReference>
<keyword evidence="9" id="KW-1133">Transmembrane helix</keyword>
<dbReference type="InterPro" id="IPR011009">
    <property type="entry name" value="Kinase-like_dom_sf"/>
</dbReference>
<keyword evidence="9" id="KW-0812">Transmembrane</keyword>
<evidence type="ECO:0000259" key="11">
    <source>
        <dbReference type="PROSITE" id="PS51473"/>
    </source>
</evidence>
<feature type="domain" description="Gnk2-homologous" evidence="11">
    <location>
        <begin position="172"/>
        <end position="282"/>
    </location>
</feature>
<dbReference type="Pfam" id="PF07714">
    <property type="entry name" value="PK_Tyr_Ser-Thr"/>
    <property type="match status" value="1"/>
</dbReference>
<keyword evidence="7" id="KW-0675">Receptor</keyword>
<dbReference type="Proteomes" id="UP000824469">
    <property type="component" value="Unassembled WGS sequence"/>
</dbReference>
<dbReference type="InterPro" id="IPR001245">
    <property type="entry name" value="Ser-Thr/Tyr_kinase_cat_dom"/>
</dbReference>
<dbReference type="InterPro" id="IPR038408">
    <property type="entry name" value="GNK2_sf"/>
</dbReference>
<keyword evidence="2" id="KW-0723">Serine/threonine-protein kinase</keyword>
<keyword evidence="13" id="KW-1185">Reference proteome</keyword>
<proteinExistence type="predicted"/>
<dbReference type="GO" id="GO:0004674">
    <property type="term" value="F:protein serine/threonine kinase activity"/>
    <property type="evidence" value="ECO:0007669"/>
    <property type="project" value="UniProtKB-KW"/>
</dbReference>
<evidence type="ECO:0000256" key="5">
    <source>
        <dbReference type="ARBA" id="ARBA00022777"/>
    </source>
</evidence>
<dbReference type="GO" id="GO:0005524">
    <property type="term" value="F:ATP binding"/>
    <property type="evidence" value="ECO:0007669"/>
    <property type="project" value="UniProtKB-KW"/>
</dbReference>
<gene>
    <name evidence="12" type="ORF">KI387_018812</name>
</gene>
<evidence type="ECO:0000256" key="6">
    <source>
        <dbReference type="ARBA" id="ARBA00022840"/>
    </source>
</evidence>
<keyword evidence="5" id="KW-0418">Kinase</keyword>
<feature type="compositionally biased region" description="Low complexity" evidence="8">
    <location>
        <begin position="295"/>
        <end position="304"/>
    </location>
</feature>
<dbReference type="Gene3D" id="3.30.200.20">
    <property type="entry name" value="Phosphorylase Kinase, domain 1"/>
    <property type="match status" value="1"/>
</dbReference>
<feature type="transmembrane region" description="Helical" evidence="9">
    <location>
        <begin position="319"/>
        <end position="340"/>
    </location>
</feature>
<dbReference type="PROSITE" id="PS51473">
    <property type="entry name" value="GNK2"/>
    <property type="match status" value="2"/>
</dbReference>
<comment type="function">
    <text evidence="1">Exerts antifungal activity through its carbohydrate-binding specificity.</text>
</comment>
<feature type="compositionally biased region" description="Pro residues" evidence="8">
    <location>
        <begin position="284"/>
        <end position="294"/>
    </location>
</feature>
<dbReference type="AlphaFoldDB" id="A0AA38L9N7"/>
<evidence type="ECO:0008006" key="14">
    <source>
        <dbReference type="Google" id="ProtNLM"/>
    </source>
</evidence>
<evidence type="ECO:0000259" key="10">
    <source>
        <dbReference type="PROSITE" id="PS50011"/>
    </source>
</evidence>
<dbReference type="Gene3D" id="3.30.430.20">
    <property type="entry name" value="Gnk2 domain, C-X8-C-X2-C motif"/>
    <property type="match status" value="2"/>
</dbReference>
<keyword evidence="4" id="KW-0547">Nucleotide-binding</keyword>
<keyword evidence="3" id="KW-0808">Transferase</keyword>
<evidence type="ECO:0000256" key="3">
    <source>
        <dbReference type="ARBA" id="ARBA00022679"/>
    </source>
</evidence>
<dbReference type="InterPro" id="IPR002902">
    <property type="entry name" value="GNK2"/>
</dbReference>
<comment type="caution">
    <text evidence="12">The sequence shown here is derived from an EMBL/GenBank/DDBJ whole genome shotgun (WGS) entry which is preliminary data.</text>
</comment>
<sequence length="474" mass="51579">MLKGAFLRDTDHRGHSSVSKERVETPNACNMQIIFNTKCLHSSRVVLLLFIALFSMCFHLHICSGAICNPANHTNAKATIFHSNLNIVLNSLVNHINSSSDRFNTSVSGQSPDTAYGFLQCRGDATVDECYSCSQAANSSIRNDCGNATGGRTLLDKCFLRYENYSFVGKLDTQTMIYYNLGNATDPDVFTTAVNGLFTNLSEQAYGSANRYASGTTIDSSFQKIFGLVQCWRDITSIDDCTSCLSTAIRSLLEVTVMDGGTHLGGVAVLGSCTARYETYPFFTPAPPPPPPQQLPTSPTTLQPPLSPPTPSKKSSNKIAIVLGISGGLLAMLLLLAFAIRKKIKSAVFGKSLVLGKEDRGIDVGLLIGQDEHIIFNLEILRAATGNFHQDNKLGEGGFGPVYKGTMPDGKQIAVKKLSLQSRQGKQEFLNEVKLVAKIQHRNLVNLLGCCVEGSERLLVYEFLPNKSLDKILF</sequence>
<dbReference type="PANTHER" id="PTHR47973">
    <property type="entry name" value="CYSTEINE-RICH RECEPTOR-LIKE PROTEIN KINASE 3"/>
    <property type="match status" value="1"/>
</dbReference>
<feature type="transmembrane region" description="Helical" evidence="9">
    <location>
        <begin position="45"/>
        <end position="62"/>
    </location>
</feature>
<organism evidence="12 13">
    <name type="scientific">Taxus chinensis</name>
    <name type="common">Chinese yew</name>
    <name type="synonym">Taxus wallichiana var. chinensis</name>
    <dbReference type="NCBI Taxonomy" id="29808"/>
    <lineage>
        <taxon>Eukaryota</taxon>
        <taxon>Viridiplantae</taxon>
        <taxon>Streptophyta</taxon>
        <taxon>Embryophyta</taxon>
        <taxon>Tracheophyta</taxon>
        <taxon>Spermatophyta</taxon>
        <taxon>Pinopsida</taxon>
        <taxon>Pinidae</taxon>
        <taxon>Conifers II</taxon>
        <taxon>Cupressales</taxon>
        <taxon>Taxaceae</taxon>
        <taxon>Taxus</taxon>
    </lineage>
</organism>
<evidence type="ECO:0000256" key="8">
    <source>
        <dbReference type="SAM" id="MobiDB-lite"/>
    </source>
</evidence>
<dbReference type="Pfam" id="PF01657">
    <property type="entry name" value="Stress-antifung"/>
    <property type="match status" value="2"/>
</dbReference>
<keyword evidence="6" id="KW-0067">ATP-binding</keyword>
<dbReference type="OMA" id="FATVEAN"/>
<reference evidence="12 13" key="1">
    <citation type="journal article" date="2021" name="Nat. Plants">
        <title>The Taxus genome provides insights into paclitaxel biosynthesis.</title>
        <authorList>
            <person name="Xiong X."/>
            <person name="Gou J."/>
            <person name="Liao Q."/>
            <person name="Li Y."/>
            <person name="Zhou Q."/>
            <person name="Bi G."/>
            <person name="Li C."/>
            <person name="Du R."/>
            <person name="Wang X."/>
            <person name="Sun T."/>
            <person name="Guo L."/>
            <person name="Liang H."/>
            <person name="Lu P."/>
            <person name="Wu Y."/>
            <person name="Zhang Z."/>
            <person name="Ro D.K."/>
            <person name="Shang Y."/>
            <person name="Huang S."/>
            <person name="Yan J."/>
        </authorList>
    </citation>
    <scope>NUCLEOTIDE SEQUENCE [LARGE SCALE GENOMIC DNA]</scope>
    <source>
        <strain evidence="12">Ta-2019</strain>
    </source>
</reference>
<dbReference type="SUPFAM" id="SSF56112">
    <property type="entry name" value="Protein kinase-like (PK-like)"/>
    <property type="match status" value="1"/>
</dbReference>
<feature type="domain" description="Gnk2-homologous" evidence="11">
    <location>
        <begin position="61"/>
        <end position="167"/>
    </location>
</feature>
<evidence type="ECO:0000256" key="2">
    <source>
        <dbReference type="ARBA" id="ARBA00022527"/>
    </source>
</evidence>
<dbReference type="EMBL" id="JAHRHJ020000004">
    <property type="protein sequence ID" value="KAH9317043.1"/>
    <property type="molecule type" value="Genomic_DNA"/>
</dbReference>
<dbReference type="PROSITE" id="PS50011">
    <property type="entry name" value="PROTEIN_KINASE_DOM"/>
    <property type="match status" value="1"/>
</dbReference>
<name>A0AA38L9N7_TAXCH</name>